<accession>A0A067SHZ4</accession>
<proteinExistence type="predicted"/>
<dbReference type="GO" id="GO:0004176">
    <property type="term" value="F:ATP-dependent peptidase activity"/>
    <property type="evidence" value="ECO:0007669"/>
    <property type="project" value="InterPro"/>
</dbReference>
<dbReference type="HOGENOM" id="CLU_2320556_0_0_1"/>
<dbReference type="GO" id="GO:0005524">
    <property type="term" value="F:ATP binding"/>
    <property type="evidence" value="ECO:0007669"/>
    <property type="project" value="InterPro"/>
</dbReference>
<dbReference type="Gene3D" id="3.40.50.300">
    <property type="entry name" value="P-loop containing nucleotide triphosphate hydrolases"/>
    <property type="match status" value="1"/>
</dbReference>
<organism evidence="1 2">
    <name type="scientific">Galerina marginata (strain CBS 339.88)</name>
    <dbReference type="NCBI Taxonomy" id="685588"/>
    <lineage>
        <taxon>Eukaryota</taxon>
        <taxon>Fungi</taxon>
        <taxon>Dikarya</taxon>
        <taxon>Basidiomycota</taxon>
        <taxon>Agaricomycotina</taxon>
        <taxon>Agaricomycetes</taxon>
        <taxon>Agaricomycetidae</taxon>
        <taxon>Agaricales</taxon>
        <taxon>Agaricineae</taxon>
        <taxon>Strophariaceae</taxon>
        <taxon>Galerina</taxon>
    </lineage>
</organism>
<keyword evidence="2" id="KW-1185">Reference proteome</keyword>
<evidence type="ECO:0000313" key="2">
    <source>
        <dbReference type="Proteomes" id="UP000027222"/>
    </source>
</evidence>
<dbReference type="STRING" id="685588.A0A067SHZ4"/>
<dbReference type="InterPro" id="IPR027417">
    <property type="entry name" value="P-loop_NTPase"/>
</dbReference>
<dbReference type="GO" id="GO:0005759">
    <property type="term" value="C:mitochondrial matrix"/>
    <property type="evidence" value="ECO:0007669"/>
    <property type="project" value="TreeGrafter"/>
</dbReference>
<sequence length="99" mass="10960">MKGPASVLLEMHDSVQNISFVDHYMDVLVDLSRMPFTCATNTFDTVPAPLYVSEKKVATASWSSACRRRQRAGFCGCRSGAGAVDASIKHYSRECVIRR</sequence>
<dbReference type="GO" id="GO:0007005">
    <property type="term" value="P:mitochondrion organization"/>
    <property type="evidence" value="ECO:0007669"/>
    <property type="project" value="TreeGrafter"/>
</dbReference>
<dbReference type="OrthoDB" id="2411602at2759"/>
<protein>
    <submittedName>
        <fullName evidence="1">Uncharacterized protein</fullName>
    </submittedName>
</protein>
<name>A0A067SHZ4_GALM3</name>
<dbReference type="PANTHER" id="PTHR43718:SF2">
    <property type="entry name" value="LON PROTEASE HOMOLOG, MITOCHONDRIAL"/>
    <property type="match status" value="1"/>
</dbReference>
<gene>
    <name evidence="1" type="ORF">GALMADRAFT_917633</name>
</gene>
<dbReference type="EMBL" id="KL142401">
    <property type="protein sequence ID" value="KDR69637.1"/>
    <property type="molecule type" value="Genomic_DNA"/>
</dbReference>
<dbReference type="PANTHER" id="PTHR43718">
    <property type="entry name" value="LON PROTEASE"/>
    <property type="match status" value="1"/>
</dbReference>
<dbReference type="InterPro" id="IPR027065">
    <property type="entry name" value="Lon_Prtase"/>
</dbReference>
<reference evidence="2" key="1">
    <citation type="journal article" date="2014" name="Proc. Natl. Acad. Sci. U.S.A.">
        <title>Extensive sampling of basidiomycete genomes demonstrates inadequacy of the white-rot/brown-rot paradigm for wood decay fungi.</title>
        <authorList>
            <person name="Riley R."/>
            <person name="Salamov A.A."/>
            <person name="Brown D.W."/>
            <person name="Nagy L.G."/>
            <person name="Floudas D."/>
            <person name="Held B.W."/>
            <person name="Levasseur A."/>
            <person name="Lombard V."/>
            <person name="Morin E."/>
            <person name="Otillar R."/>
            <person name="Lindquist E.A."/>
            <person name="Sun H."/>
            <person name="LaButti K.M."/>
            <person name="Schmutz J."/>
            <person name="Jabbour D."/>
            <person name="Luo H."/>
            <person name="Baker S.E."/>
            <person name="Pisabarro A.G."/>
            <person name="Walton J.D."/>
            <person name="Blanchette R.A."/>
            <person name="Henrissat B."/>
            <person name="Martin F."/>
            <person name="Cullen D."/>
            <person name="Hibbett D.S."/>
            <person name="Grigoriev I.V."/>
        </authorList>
    </citation>
    <scope>NUCLEOTIDE SEQUENCE [LARGE SCALE GENOMIC DNA]</scope>
    <source>
        <strain evidence="2">CBS 339.88</strain>
    </source>
</reference>
<evidence type="ECO:0000313" key="1">
    <source>
        <dbReference type="EMBL" id="KDR69637.1"/>
    </source>
</evidence>
<dbReference type="GO" id="GO:0051131">
    <property type="term" value="P:chaperone-mediated protein complex assembly"/>
    <property type="evidence" value="ECO:0007669"/>
    <property type="project" value="TreeGrafter"/>
</dbReference>
<dbReference type="GO" id="GO:0004252">
    <property type="term" value="F:serine-type endopeptidase activity"/>
    <property type="evidence" value="ECO:0007669"/>
    <property type="project" value="InterPro"/>
</dbReference>
<dbReference type="AlphaFoldDB" id="A0A067SHZ4"/>
<dbReference type="GO" id="GO:0006515">
    <property type="term" value="P:protein quality control for misfolded or incompletely synthesized proteins"/>
    <property type="evidence" value="ECO:0007669"/>
    <property type="project" value="TreeGrafter"/>
</dbReference>
<dbReference type="Proteomes" id="UP000027222">
    <property type="component" value="Unassembled WGS sequence"/>
</dbReference>
<dbReference type="GO" id="GO:0003697">
    <property type="term" value="F:single-stranded DNA binding"/>
    <property type="evidence" value="ECO:0007669"/>
    <property type="project" value="TreeGrafter"/>
</dbReference>